<keyword evidence="1" id="KW-0418">Kinase</keyword>
<evidence type="ECO:0000313" key="6">
    <source>
        <dbReference type="Proteomes" id="UP000325458"/>
    </source>
</evidence>
<evidence type="ECO:0000313" key="5">
    <source>
        <dbReference type="Proteomes" id="UP000194225"/>
    </source>
</evidence>
<dbReference type="KEGG" id="spla:CP981_30650"/>
<reference evidence="3 5" key="1">
    <citation type="submission" date="2016-09" db="EMBL/GenBank/DDBJ databases">
        <title>Streptomyces platensis DSM40041, a candidate organism with high potential of specific P450 cytochromes.</title>
        <authorList>
            <person name="Grumaz C."/>
            <person name="Vainshtein Y."/>
            <person name="Kirstahler P."/>
            <person name="Sohn K."/>
        </authorList>
    </citation>
    <scope>NUCLEOTIDE SEQUENCE [LARGE SCALE GENOMIC DNA]</scope>
    <source>
        <strain evidence="3 5">DSM 40041</strain>
    </source>
</reference>
<dbReference type="Proteomes" id="UP000325458">
    <property type="component" value="Chromosome"/>
</dbReference>
<gene>
    <name evidence="3" type="ORF">BG653_02018</name>
    <name evidence="4" type="ORF">CP981_30650</name>
</gene>
<dbReference type="GO" id="GO:0004674">
    <property type="term" value="F:protein serine/threonine kinase activity"/>
    <property type="evidence" value="ECO:0007669"/>
    <property type="project" value="UniProtKB-KW"/>
</dbReference>
<name>A0AAE6TPY8_STRPT</name>
<dbReference type="AlphaFoldDB" id="A0AAE6TPY8"/>
<dbReference type="Pfam" id="PF13581">
    <property type="entry name" value="HATPase_c_2"/>
    <property type="match status" value="1"/>
</dbReference>
<dbReference type="GeneID" id="90927615"/>
<keyword evidence="1" id="KW-0808">Transferase</keyword>
<reference evidence="4 6" key="2">
    <citation type="submission" date="2017-09" db="EMBL/GenBank/DDBJ databases">
        <authorList>
            <person name="Lee N."/>
            <person name="Cho B.-K."/>
        </authorList>
    </citation>
    <scope>NUCLEOTIDE SEQUENCE [LARGE SCALE GENOMIC DNA]</scope>
    <source>
        <strain evidence="4 6">ATCC 23948</strain>
    </source>
</reference>
<dbReference type="InterPro" id="IPR003594">
    <property type="entry name" value="HATPase_dom"/>
</dbReference>
<dbReference type="InterPro" id="IPR036890">
    <property type="entry name" value="HATPase_C_sf"/>
</dbReference>
<dbReference type="PANTHER" id="PTHR35526:SF3">
    <property type="entry name" value="ANTI-SIGMA-F FACTOR RSBW"/>
    <property type="match status" value="1"/>
</dbReference>
<dbReference type="RefSeq" id="WP_085923910.1">
    <property type="nucleotide sequence ID" value="NZ_BAABSS010000044.1"/>
</dbReference>
<keyword evidence="5" id="KW-1185">Reference proteome</keyword>
<dbReference type="EMBL" id="MIGA01000009">
    <property type="protein sequence ID" value="OSY46651.1"/>
    <property type="molecule type" value="Genomic_DNA"/>
</dbReference>
<evidence type="ECO:0000313" key="4">
    <source>
        <dbReference type="EMBL" id="QEV55414.1"/>
    </source>
</evidence>
<dbReference type="GO" id="GO:0005524">
    <property type="term" value="F:ATP binding"/>
    <property type="evidence" value="ECO:0007669"/>
    <property type="project" value="UniProtKB-KW"/>
</dbReference>
<organism evidence="4 6">
    <name type="scientific">Streptomyces platensis</name>
    <dbReference type="NCBI Taxonomy" id="58346"/>
    <lineage>
        <taxon>Bacteria</taxon>
        <taxon>Bacillati</taxon>
        <taxon>Actinomycetota</taxon>
        <taxon>Actinomycetes</taxon>
        <taxon>Kitasatosporales</taxon>
        <taxon>Streptomycetaceae</taxon>
        <taxon>Streptomyces</taxon>
    </lineage>
</organism>
<protein>
    <submittedName>
        <fullName evidence="4">ATP-binding protein</fullName>
    </submittedName>
</protein>
<sequence>MSDVIGGPEGSGVESVYIGAMTLYPVPESVARARRWFRKFTDPHELACSVDECVLMISELVTNAVLYGEAEDSWRVRVEWWRVGEALRVDVHNPGFPAKVRMREAAADEAHGRGLHLVDALADCWSAGPSRYGGTMVSFSVDGAWKS</sequence>
<proteinExistence type="predicted"/>
<dbReference type="PANTHER" id="PTHR35526">
    <property type="entry name" value="ANTI-SIGMA-F FACTOR RSBW-RELATED"/>
    <property type="match status" value="1"/>
</dbReference>
<dbReference type="EMBL" id="CP023691">
    <property type="protein sequence ID" value="QEV55414.1"/>
    <property type="molecule type" value="Genomic_DNA"/>
</dbReference>
<dbReference type="Gene3D" id="3.30.565.10">
    <property type="entry name" value="Histidine kinase-like ATPase, C-terminal domain"/>
    <property type="match status" value="1"/>
</dbReference>
<evidence type="ECO:0000259" key="2">
    <source>
        <dbReference type="Pfam" id="PF13581"/>
    </source>
</evidence>
<dbReference type="SUPFAM" id="SSF55874">
    <property type="entry name" value="ATPase domain of HSP90 chaperone/DNA topoisomerase II/histidine kinase"/>
    <property type="match status" value="1"/>
</dbReference>
<keyword evidence="1" id="KW-0723">Serine/threonine-protein kinase</keyword>
<evidence type="ECO:0000256" key="1">
    <source>
        <dbReference type="ARBA" id="ARBA00022527"/>
    </source>
</evidence>
<dbReference type="CDD" id="cd16936">
    <property type="entry name" value="HATPase_RsbW-like"/>
    <property type="match status" value="1"/>
</dbReference>
<keyword evidence="4" id="KW-0067">ATP-binding</keyword>
<evidence type="ECO:0000313" key="3">
    <source>
        <dbReference type="EMBL" id="OSY46651.1"/>
    </source>
</evidence>
<dbReference type="Proteomes" id="UP000194225">
    <property type="component" value="Unassembled WGS sequence"/>
</dbReference>
<feature type="domain" description="Histidine kinase/HSP90-like ATPase" evidence="2">
    <location>
        <begin position="27"/>
        <end position="139"/>
    </location>
</feature>
<keyword evidence="4" id="KW-0547">Nucleotide-binding</keyword>
<dbReference type="InterPro" id="IPR050267">
    <property type="entry name" value="Anti-sigma-factor_SerPK"/>
</dbReference>
<accession>A0AAE6TPY8</accession>